<sequence>MHLSFTSPLNNPSSSVARQHPKKSPYCLFEWTIVSGHLTPQTTPVTRDSPDPTSIALAVSCCIIVVVAVPGIPSPLRDCAPVLDVDLHCLPDWVVV</sequence>
<feature type="compositionally biased region" description="Polar residues" evidence="1">
    <location>
        <begin position="1"/>
        <end position="17"/>
    </location>
</feature>
<dbReference type="AlphaFoldDB" id="A0A0C3JUS9"/>
<gene>
    <name evidence="2" type="ORF">M404DRAFT_1003254</name>
</gene>
<accession>A0A0C3JUS9</accession>
<proteinExistence type="predicted"/>
<organism evidence="2 3">
    <name type="scientific">Pisolithus tinctorius Marx 270</name>
    <dbReference type="NCBI Taxonomy" id="870435"/>
    <lineage>
        <taxon>Eukaryota</taxon>
        <taxon>Fungi</taxon>
        <taxon>Dikarya</taxon>
        <taxon>Basidiomycota</taxon>
        <taxon>Agaricomycotina</taxon>
        <taxon>Agaricomycetes</taxon>
        <taxon>Agaricomycetidae</taxon>
        <taxon>Boletales</taxon>
        <taxon>Sclerodermatineae</taxon>
        <taxon>Pisolithaceae</taxon>
        <taxon>Pisolithus</taxon>
    </lineage>
</organism>
<evidence type="ECO:0000313" key="2">
    <source>
        <dbReference type="EMBL" id="KIO01217.1"/>
    </source>
</evidence>
<name>A0A0C3JUS9_PISTI</name>
<dbReference type="HOGENOM" id="CLU_2360604_0_0_1"/>
<protein>
    <submittedName>
        <fullName evidence="2">Uncharacterized protein</fullName>
    </submittedName>
</protein>
<evidence type="ECO:0000256" key="1">
    <source>
        <dbReference type="SAM" id="MobiDB-lite"/>
    </source>
</evidence>
<dbReference type="Proteomes" id="UP000054217">
    <property type="component" value="Unassembled WGS sequence"/>
</dbReference>
<keyword evidence="3" id="KW-1185">Reference proteome</keyword>
<feature type="region of interest" description="Disordered" evidence="1">
    <location>
        <begin position="1"/>
        <end position="21"/>
    </location>
</feature>
<reference evidence="3" key="2">
    <citation type="submission" date="2015-01" db="EMBL/GenBank/DDBJ databases">
        <title>Evolutionary Origins and Diversification of the Mycorrhizal Mutualists.</title>
        <authorList>
            <consortium name="DOE Joint Genome Institute"/>
            <consortium name="Mycorrhizal Genomics Consortium"/>
            <person name="Kohler A."/>
            <person name="Kuo A."/>
            <person name="Nagy L.G."/>
            <person name="Floudas D."/>
            <person name="Copeland A."/>
            <person name="Barry K.W."/>
            <person name="Cichocki N."/>
            <person name="Veneault-Fourrey C."/>
            <person name="LaButti K."/>
            <person name="Lindquist E.A."/>
            <person name="Lipzen A."/>
            <person name="Lundell T."/>
            <person name="Morin E."/>
            <person name="Murat C."/>
            <person name="Riley R."/>
            <person name="Ohm R."/>
            <person name="Sun H."/>
            <person name="Tunlid A."/>
            <person name="Henrissat B."/>
            <person name="Grigoriev I.V."/>
            <person name="Hibbett D.S."/>
            <person name="Martin F."/>
        </authorList>
    </citation>
    <scope>NUCLEOTIDE SEQUENCE [LARGE SCALE GENOMIC DNA]</scope>
    <source>
        <strain evidence="3">Marx 270</strain>
    </source>
</reference>
<reference evidence="2 3" key="1">
    <citation type="submission" date="2014-04" db="EMBL/GenBank/DDBJ databases">
        <authorList>
            <consortium name="DOE Joint Genome Institute"/>
            <person name="Kuo A."/>
            <person name="Kohler A."/>
            <person name="Costa M.D."/>
            <person name="Nagy L.G."/>
            <person name="Floudas D."/>
            <person name="Copeland A."/>
            <person name="Barry K.W."/>
            <person name="Cichocki N."/>
            <person name="Veneault-Fourrey C."/>
            <person name="LaButti K."/>
            <person name="Lindquist E.A."/>
            <person name="Lipzen A."/>
            <person name="Lundell T."/>
            <person name="Morin E."/>
            <person name="Murat C."/>
            <person name="Sun H."/>
            <person name="Tunlid A."/>
            <person name="Henrissat B."/>
            <person name="Grigoriev I.V."/>
            <person name="Hibbett D.S."/>
            <person name="Martin F."/>
            <person name="Nordberg H.P."/>
            <person name="Cantor M.N."/>
            <person name="Hua S.X."/>
        </authorList>
    </citation>
    <scope>NUCLEOTIDE SEQUENCE [LARGE SCALE GENOMIC DNA]</scope>
    <source>
        <strain evidence="2 3">Marx 270</strain>
    </source>
</reference>
<evidence type="ECO:0000313" key="3">
    <source>
        <dbReference type="Proteomes" id="UP000054217"/>
    </source>
</evidence>
<dbReference type="InParanoid" id="A0A0C3JUS9"/>
<dbReference type="EMBL" id="KN831990">
    <property type="protein sequence ID" value="KIO01217.1"/>
    <property type="molecule type" value="Genomic_DNA"/>
</dbReference>